<sequence length="144" mass="16691">MKRLGRIKAPQVSLDGEDEILQAVYKLWENENERFNIHEGEYEVTVEMPSEEFKCICKILQDFSNTVLGSYDLLLVSLVQPMETATVQTDLTDLVSFSFSLENWYSFAMATSISNTVMIRMSSKLPVMLEYMIEQKGYLRFYLS</sequence>
<dbReference type="GO" id="GO:0006272">
    <property type="term" value="P:leading strand elongation"/>
    <property type="evidence" value="ECO:0007669"/>
    <property type="project" value="TreeGrafter"/>
</dbReference>
<feature type="domain" description="Proliferating cell nuclear antigen PCNA C-terminal" evidence="1">
    <location>
        <begin position="85"/>
        <end position="143"/>
    </location>
</feature>
<name>A0A834YE60_TETSI</name>
<evidence type="ECO:0000313" key="3">
    <source>
        <dbReference type="Proteomes" id="UP000655225"/>
    </source>
</evidence>
<accession>A0A834YE60</accession>
<proteinExistence type="predicted"/>
<dbReference type="Pfam" id="PF02747">
    <property type="entry name" value="PCNA_C"/>
    <property type="match status" value="1"/>
</dbReference>
<dbReference type="AlphaFoldDB" id="A0A834YE60"/>
<reference evidence="2 3" key="1">
    <citation type="submission" date="2020-04" db="EMBL/GenBank/DDBJ databases">
        <title>Plant Genome Project.</title>
        <authorList>
            <person name="Zhang R.-G."/>
        </authorList>
    </citation>
    <scope>NUCLEOTIDE SEQUENCE [LARGE SCALE GENOMIC DNA]</scope>
    <source>
        <strain evidence="2">YNK0</strain>
        <tissue evidence="2">Leaf</tissue>
    </source>
</reference>
<dbReference type="PANTHER" id="PTHR11352:SF0">
    <property type="entry name" value="PROLIFERATING CELL NUCLEAR ANTIGEN"/>
    <property type="match status" value="1"/>
</dbReference>
<evidence type="ECO:0000259" key="1">
    <source>
        <dbReference type="Pfam" id="PF02747"/>
    </source>
</evidence>
<organism evidence="2 3">
    <name type="scientific">Tetracentron sinense</name>
    <name type="common">Spur-leaf</name>
    <dbReference type="NCBI Taxonomy" id="13715"/>
    <lineage>
        <taxon>Eukaryota</taxon>
        <taxon>Viridiplantae</taxon>
        <taxon>Streptophyta</taxon>
        <taxon>Embryophyta</taxon>
        <taxon>Tracheophyta</taxon>
        <taxon>Spermatophyta</taxon>
        <taxon>Magnoliopsida</taxon>
        <taxon>Trochodendrales</taxon>
        <taxon>Trochodendraceae</taxon>
        <taxon>Tetracentron</taxon>
    </lineage>
</organism>
<gene>
    <name evidence="2" type="ORF">HHK36_028905</name>
</gene>
<dbReference type="GO" id="GO:0019985">
    <property type="term" value="P:translesion synthesis"/>
    <property type="evidence" value="ECO:0007669"/>
    <property type="project" value="TreeGrafter"/>
</dbReference>
<dbReference type="GO" id="GO:0043626">
    <property type="term" value="C:PCNA complex"/>
    <property type="evidence" value="ECO:0007669"/>
    <property type="project" value="TreeGrafter"/>
</dbReference>
<protein>
    <recommendedName>
        <fullName evidence="1">Proliferating cell nuclear antigen PCNA C-terminal domain-containing protein</fullName>
    </recommendedName>
</protein>
<dbReference type="InterPro" id="IPR046938">
    <property type="entry name" value="DNA_clamp_sf"/>
</dbReference>
<evidence type="ECO:0000313" key="2">
    <source>
        <dbReference type="EMBL" id="KAF8379469.1"/>
    </source>
</evidence>
<dbReference type="InterPro" id="IPR022649">
    <property type="entry name" value="Pr_cel_nuc_antig_C"/>
</dbReference>
<dbReference type="GO" id="GO:0006298">
    <property type="term" value="P:mismatch repair"/>
    <property type="evidence" value="ECO:0007669"/>
    <property type="project" value="TreeGrafter"/>
</dbReference>
<dbReference type="GO" id="GO:0006275">
    <property type="term" value="P:regulation of DNA replication"/>
    <property type="evidence" value="ECO:0007669"/>
    <property type="project" value="InterPro"/>
</dbReference>
<keyword evidence="3" id="KW-1185">Reference proteome</keyword>
<dbReference type="SUPFAM" id="SSF55979">
    <property type="entry name" value="DNA clamp"/>
    <property type="match status" value="1"/>
</dbReference>
<dbReference type="Proteomes" id="UP000655225">
    <property type="component" value="Unassembled WGS sequence"/>
</dbReference>
<dbReference type="PANTHER" id="PTHR11352">
    <property type="entry name" value="PROLIFERATING CELL NUCLEAR ANTIGEN"/>
    <property type="match status" value="1"/>
</dbReference>
<dbReference type="EMBL" id="JABCRI010000022">
    <property type="protein sequence ID" value="KAF8379469.1"/>
    <property type="molecule type" value="Genomic_DNA"/>
</dbReference>
<comment type="caution">
    <text evidence="2">The sequence shown here is derived from an EMBL/GenBank/DDBJ whole genome shotgun (WGS) entry which is preliminary data.</text>
</comment>
<dbReference type="Gene3D" id="3.10.150.10">
    <property type="entry name" value="DNA Polymerase III, subunit A, domain 2"/>
    <property type="match status" value="2"/>
</dbReference>
<dbReference type="InterPro" id="IPR000730">
    <property type="entry name" value="Pr_cel_nuc_antig"/>
</dbReference>
<dbReference type="GO" id="GO:0030337">
    <property type="term" value="F:DNA polymerase processivity factor activity"/>
    <property type="evidence" value="ECO:0007669"/>
    <property type="project" value="InterPro"/>
</dbReference>
<dbReference type="GO" id="GO:0003677">
    <property type="term" value="F:DNA binding"/>
    <property type="evidence" value="ECO:0007669"/>
    <property type="project" value="InterPro"/>
</dbReference>